<keyword evidence="4 5" id="KW-0274">FAD</keyword>
<name>A0A067QRP2_ZOONE</name>
<dbReference type="OMA" id="GINYMMY"/>
<feature type="binding site" evidence="5">
    <location>
        <begin position="136"/>
        <end position="139"/>
    </location>
    <ligand>
        <name>FAD</name>
        <dbReference type="ChEBI" id="CHEBI:57692"/>
    </ligand>
</feature>
<organism evidence="9 10">
    <name type="scientific">Zootermopsis nevadensis</name>
    <name type="common">Dampwood termite</name>
    <dbReference type="NCBI Taxonomy" id="136037"/>
    <lineage>
        <taxon>Eukaryota</taxon>
        <taxon>Metazoa</taxon>
        <taxon>Ecdysozoa</taxon>
        <taxon>Arthropoda</taxon>
        <taxon>Hexapoda</taxon>
        <taxon>Insecta</taxon>
        <taxon>Pterygota</taxon>
        <taxon>Neoptera</taxon>
        <taxon>Polyneoptera</taxon>
        <taxon>Dictyoptera</taxon>
        <taxon>Blattodea</taxon>
        <taxon>Blattoidea</taxon>
        <taxon>Termitoidae</taxon>
        <taxon>Termopsidae</taxon>
        <taxon>Zootermopsis</taxon>
    </lineage>
</organism>
<evidence type="ECO:0000256" key="3">
    <source>
        <dbReference type="ARBA" id="ARBA00022630"/>
    </source>
</evidence>
<dbReference type="OrthoDB" id="5428259at2759"/>
<feature type="binding site" evidence="5">
    <location>
        <position position="132"/>
    </location>
    <ligand>
        <name>FAD</name>
        <dbReference type="ChEBI" id="CHEBI:57692"/>
    </ligand>
</feature>
<keyword evidence="7" id="KW-0812">Transmembrane</keyword>
<feature type="transmembrane region" description="Helical" evidence="7">
    <location>
        <begin position="5"/>
        <end position="24"/>
    </location>
</feature>
<dbReference type="Proteomes" id="UP000027135">
    <property type="component" value="Unassembled WGS sequence"/>
</dbReference>
<keyword evidence="3 6" id="KW-0285">Flavoprotein</keyword>
<dbReference type="SUPFAM" id="SSF51905">
    <property type="entry name" value="FAD/NAD(P)-binding domain"/>
    <property type="match status" value="1"/>
</dbReference>
<feature type="binding site" evidence="5">
    <location>
        <position position="128"/>
    </location>
    <ligand>
        <name>FAD</name>
        <dbReference type="ChEBI" id="CHEBI:57692"/>
    </ligand>
</feature>
<evidence type="ECO:0000259" key="8">
    <source>
        <dbReference type="PROSITE" id="PS00623"/>
    </source>
</evidence>
<dbReference type="PANTHER" id="PTHR11552:SF147">
    <property type="entry name" value="CHOLINE DEHYDROGENASE, MITOCHONDRIAL"/>
    <property type="match status" value="1"/>
</dbReference>
<dbReference type="InterPro" id="IPR036188">
    <property type="entry name" value="FAD/NAD-bd_sf"/>
</dbReference>
<comment type="cofactor">
    <cofactor evidence="1 5">
        <name>FAD</name>
        <dbReference type="ChEBI" id="CHEBI:57692"/>
    </cofactor>
</comment>
<evidence type="ECO:0000256" key="2">
    <source>
        <dbReference type="ARBA" id="ARBA00010790"/>
    </source>
</evidence>
<evidence type="ECO:0000256" key="6">
    <source>
        <dbReference type="RuleBase" id="RU003968"/>
    </source>
</evidence>
<protein>
    <submittedName>
        <fullName evidence="9">Glucose dehydrogenase [acceptor]</fullName>
    </submittedName>
</protein>
<dbReference type="AlphaFoldDB" id="A0A067QRP2"/>
<dbReference type="EMBL" id="KK853039">
    <property type="protein sequence ID" value="KDR12183.1"/>
    <property type="molecule type" value="Genomic_DNA"/>
</dbReference>
<evidence type="ECO:0000313" key="9">
    <source>
        <dbReference type="EMBL" id="KDR12183.1"/>
    </source>
</evidence>
<keyword evidence="7" id="KW-0472">Membrane</keyword>
<dbReference type="InParanoid" id="A0A067QRP2"/>
<evidence type="ECO:0000256" key="5">
    <source>
        <dbReference type="PIRSR" id="PIRSR000137-2"/>
    </source>
</evidence>
<evidence type="ECO:0000256" key="4">
    <source>
        <dbReference type="ARBA" id="ARBA00022827"/>
    </source>
</evidence>
<dbReference type="InterPro" id="IPR012132">
    <property type="entry name" value="GMC_OxRdtase"/>
</dbReference>
<dbReference type="GO" id="GO:0016614">
    <property type="term" value="F:oxidoreductase activity, acting on CH-OH group of donors"/>
    <property type="evidence" value="ECO:0007669"/>
    <property type="project" value="InterPro"/>
</dbReference>
<dbReference type="Pfam" id="PF00732">
    <property type="entry name" value="GMC_oxred_N"/>
    <property type="match status" value="1"/>
</dbReference>
<dbReference type="Pfam" id="PF05199">
    <property type="entry name" value="GMC_oxred_C"/>
    <property type="match status" value="1"/>
</dbReference>
<feature type="binding site" evidence="5">
    <location>
        <position position="264"/>
    </location>
    <ligand>
        <name>FAD</name>
        <dbReference type="ChEBI" id="CHEBI:57692"/>
    </ligand>
</feature>
<accession>A0A067QRP2</accession>
<dbReference type="InterPro" id="IPR007867">
    <property type="entry name" value="GMC_OxRtase_C"/>
</dbReference>
<reference evidence="9 10" key="1">
    <citation type="journal article" date="2014" name="Nat. Commun.">
        <title>Molecular traces of alternative social organization in a termite genome.</title>
        <authorList>
            <person name="Terrapon N."/>
            <person name="Li C."/>
            <person name="Robertson H.M."/>
            <person name="Ji L."/>
            <person name="Meng X."/>
            <person name="Booth W."/>
            <person name="Chen Z."/>
            <person name="Childers C.P."/>
            <person name="Glastad K.M."/>
            <person name="Gokhale K."/>
            <person name="Gowin J."/>
            <person name="Gronenberg W."/>
            <person name="Hermansen R.A."/>
            <person name="Hu H."/>
            <person name="Hunt B.G."/>
            <person name="Huylmans A.K."/>
            <person name="Khalil S.M."/>
            <person name="Mitchell R.D."/>
            <person name="Munoz-Torres M.C."/>
            <person name="Mustard J.A."/>
            <person name="Pan H."/>
            <person name="Reese J.T."/>
            <person name="Scharf M.E."/>
            <person name="Sun F."/>
            <person name="Vogel H."/>
            <person name="Xiao J."/>
            <person name="Yang W."/>
            <person name="Yang Z."/>
            <person name="Yang Z."/>
            <person name="Zhou J."/>
            <person name="Zhu J."/>
            <person name="Brent C.S."/>
            <person name="Elsik C.G."/>
            <person name="Goodisman M.A."/>
            <person name="Liberles D.A."/>
            <person name="Roe R.M."/>
            <person name="Vargo E.L."/>
            <person name="Vilcinskas A."/>
            <person name="Wang J."/>
            <person name="Bornberg-Bauer E."/>
            <person name="Korb J."/>
            <person name="Zhang G."/>
            <person name="Liebig J."/>
        </authorList>
    </citation>
    <scope>NUCLEOTIDE SEQUENCE [LARGE SCALE GENOMIC DNA]</scope>
    <source>
        <tissue evidence="9">Whole organism</tissue>
    </source>
</reference>
<dbReference type="eggNOG" id="KOG1238">
    <property type="taxonomic scope" value="Eukaryota"/>
</dbReference>
<evidence type="ECO:0000256" key="1">
    <source>
        <dbReference type="ARBA" id="ARBA00001974"/>
    </source>
</evidence>
<keyword evidence="10" id="KW-1185">Reference proteome</keyword>
<dbReference type="InterPro" id="IPR000172">
    <property type="entry name" value="GMC_OxRdtase_N"/>
</dbReference>
<proteinExistence type="inferred from homology"/>
<evidence type="ECO:0000313" key="10">
    <source>
        <dbReference type="Proteomes" id="UP000027135"/>
    </source>
</evidence>
<dbReference type="Gene3D" id="3.50.50.60">
    <property type="entry name" value="FAD/NAD(P)-binding domain"/>
    <property type="match status" value="1"/>
</dbReference>
<dbReference type="GO" id="GO:0050660">
    <property type="term" value="F:flavin adenine dinucleotide binding"/>
    <property type="evidence" value="ECO:0007669"/>
    <property type="project" value="InterPro"/>
</dbReference>
<keyword evidence="7" id="KW-1133">Transmembrane helix</keyword>
<gene>
    <name evidence="9" type="ORF">L798_14002</name>
</gene>
<dbReference type="SUPFAM" id="SSF54373">
    <property type="entry name" value="FAD-linked reductases, C-terminal domain"/>
    <property type="match status" value="1"/>
</dbReference>
<dbReference type="Gene3D" id="3.30.560.10">
    <property type="entry name" value="Glucose Oxidase, domain 3"/>
    <property type="match status" value="1"/>
</dbReference>
<dbReference type="PROSITE" id="PS00623">
    <property type="entry name" value="GMC_OXRED_1"/>
    <property type="match status" value="1"/>
</dbReference>
<comment type="similarity">
    <text evidence="2 6">Belongs to the GMC oxidoreductase family.</text>
</comment>
<dbReference type="PANTHER" id="PTHR11552">
    <property type="entry name" value="GLUCOSE-METHANOL-CHOLINE GMC OXIDOREDUCTASE"/>
    <property type="match status" value="1"/>
</dbReference>
<dbReference type="STRING" id="136037.A0A067QRP2"/>
<sequence>MAFNWCIFSLYTWAVSVFGVFVYFCHLNSYLTHLVCTEHDTLKNVYDYVIVGAGSAGVIMAGRLSESQKDSVLLLEAGIESMSPLFNIPIVTPLLQRTDLDWQYHSEPQTNACFGLENNVSHWPMGKVVGGTSKLNTIVYLRGHARDYNSWAERGNVGWAFENVLPYFKKSENHLGRFKNNVVYHSQSGPIFVNGLSWTTPLVNAFLAAGRILGYSVTDLNGHQQTGFMEAQVNSLHGSRWSPEDSFIKHYPSPTLTVASNSVVEKVLIKDGYEAYGVQYRKFGKKYKVRAKKAVIMSAGVVGTPKILMLSGIGPEKHLRSHGIPVILNLPVGKHLQDHVTTGLDLVLLNRSLPLSLGAVASPVSFFKYFLFGQGPWTFPGCEALAVVHTNLSDGETEPPDLQLMVLPTGISSDGGVHLRKALGISDKLWNEYFSPLYGQHVASLMPVLLHPKSMGEILLRSSNPEEPPLIQPNYLTHPRDVETLYHGIELVKKLLRTKPMQEFGARLNDKPLPGCESFPFDSKKYWECYIRHLTLTSYHPAGTCKMGPKSDFGAVVNSNLMVHNTHRLFVVDASVMPSLPSANINAAVMMIAEKGAEMVQMHWNMLHGKSTRRSLGWKSVVEEYQASRMCLS</sequence>
<feature type="domain" description="Glucose-methanol-choline oxidoreductase N-terminal" evidence="8">
    <location>
        <begin position="126"/>
        <end position="149"/>
    </location>
</feature>
<evidence type="ECO:0000256" key="7">
    <source>
        <dbReference type="SAM" id="Phobius"/>
    </source>
</evidence>
<dbReference type="PIRSF" id="PIRSF000137">
    <property type="entry name" value="Alcohol_oxidase"/>
    <property type="match status" value="1"/>
</dbReference>